<dbReference type="GO" id="GO:0005829">
    <property type="term" value="C:cytosol"/>
    <property type="evidence" value="ECO:0007669"/>
    <property type="project" value="TreeGrafter"/>
</dbReference>
<keyword evidence="7 12" id="KW-0067">ATP-binding</keyword>
<keyword evidence="4 12" id="KW-0808">Transferase</keyword>
<keyword evidence="8 12" id="KW-0324">Glycolysis</keyword>
<dbReference type="InterPro" id="IPR022672">
    <property type="entry name" value="Hexokinase_N"/>
</dbReference>
<evidence type="ECO:0000256" key="4">
    <source>
        <dbReference type="ARBA" id="ARBA00022679"/>
    </source>
</evidence>
<evidence type="ECO:0000256" key="7">
    <source>
        <dbReference type="ARBA" id="ARBA00022840"/>
    </source>
</evidence>
<dbReference type="OrthoDB" id="419537at2759"/>
<dbReference type="AlphaFoldDB" id="A0A8J5V883"/>
<evidence type="ECO:0000256" key="3">
    <source>
        <dbReference type="ARBA" id="ARBA00009225"/>
    </source>
</evidence>
<evidence type="ECO:0000256" key="9">
    <source>
        <dbReference type="ARBA" id="ARBA00044613"/>
    </source>
</evidence>
<evidence type="ECO:0000256" key="11">
    <source>
        <dbReference type="ARBA" id="ARBA00048160"/>
    </source>
</evidence>
<keyword evidence="6 12" id="KW-0418">Kinase</keyword>
<dbReference type="EMBL" id="JAAOIC020000048">
    <property type="protein sequence ID" value="KAG8036408.1"/>
    <property type="molecule type" value="Genomic_DNA"/>
</dbReference>
<comment type="similarity">
    <text evidence="3 12">Belongs to the hexokinase family.</text>
</comment>
<evidence type="ECO:0000256" key="6">
    <source>
        <dbReference type="ARBA" id="ARBA00022777"/>
    </source>
</evidence>
<evidence type="ECO:0000256" key="2">
    <source>
        <dbReference type="ARBA" id="ARBA00005028"/>
    </source>
</evidence>
<dbReference type="PANTHER" id="PTHR19443">
    <property type="entry name" value="HEXOKINASE"/>
    <property type="match status" value="1"/>
</dbReference>
<dbReference type="EC" id="2.7.1.-" evidence="12"/>
<dbReference type="Pfam" id="PF03727">
    <property type="entry name" value="Hexokinase_2"/>
    <property type="match status" value="1"/>
</dbReference>
<comment type="pathway">
    <text evidence="1">Carbohydrate degradation; glycolysis; D-glyceraldehyde 3-phosphate and glycerone phosphate from D-glucose: step 1/4.</text>
</comment>
<evidence type="ECO:0000256" key="1">
    <source>
        <dbReference type="ARBA" id="ARBA00004888"/>
    </source>
</evidence>
<dbReference type="UniPathway" id="UPA00109">
    <property type="reaction ID" value="UER00180"/>
</dbReference>
<reference evidence="15" key="2">
    <citation type="submission" date="2021-04" db="EMBL/GenBank/DDBJ databases">
        <title>Genome-wide patterns of bracovirus chromosomal integration into multiple host tissues during parasitism.</title>
        <authorList>
            <person name="Chebbi M.A.C."/>
        </authorList>
    </citation>
    <scope>NUCLEOTIDE SEQUENCE</scope>
    <source>
        <tissue evidence="15">Whole body</tissue>
    </source>
</reference>
<dbReference type="InterPro" id="IPR001312">
    <property type="entry name" value="Hexokinase"/>
</dbReference>
<proteinExistence type="inferred from homology"/>
<dbReference type="GO" id="GO:0004340">
    <property type="term" value="F:glucokinase activity"/>
    <property type="evidence" value="ECO:0007669"/>
    <property type="project" value="TreeGrafter"/>
</dbReference>
<accession>A0A8J5V883</accession>
<gene>
    <name evidence="15" type="ORF">G9C98_003730</name>
</gene>
<name>A0A8J5V883_9HYME</name>
<dbReference type="GO" id="GO:0005739">
    <property type="term" value="C:mitochondrion"/>
    <property type="evidence" value="ECO:0007669"/>
    <property type="project" value="TreeGrafter"/>
</dbReference>
<dbReference type="GO" id="GO:0006006">
    <property type="term" value="P:glucose metabolic process"/>
    <property type="evidence" value="ECO:0007669"/>
    <property type="project" value="TreeGrafter"/>
</dbReference>
<dbReference type="GO" id="GO:0006096">
    <property type="term" value="P:glycolytic process"/>
    <property type="evidence" value="ECO:0007669"/>
    <property type="project" value="UniProtKB-UniPathway"/>
</dbReference>
<comment type="catalytic activity">
    <reaction evidence="9">
        <text>a D-hexose + ATP = a D-hexose 6-phosphate + ADP + H(+)</text>
        <dbReference type="Rhea" id="RHEA:22740"/>
        <dbReference type="ChEBI" id="CHEBI:4194"/>
        <dbReference type="ChEBI" id="CHEBI:15378"/>
        <dbReference type="ChEBI" id="CHEBI:30616"/>
        <dbReference type="ChEBI" id="CHEBI:229467"/>
        <dbReference type="ChEBI" id="CHEBI:456216"/>
        <dbReference type="EC" id="2.7.1.1"/>
    </reaction>
    <physiologicalReaction direction="left-to-right" evidence="9">
        <dbReference type="Rhea" id="RHEA:22741"/>
    </physiologicalReaction>
</comment>
<evidence type="ECO:0000256" key="5">
    <source>
        <dbReference type="ARBA" id="ARBA00022741"/>
    </source>
</evidence>
<reference evidence="15" key="1">
    <citation type="submission" date="2020-03" db="EMBL/GenBank/DDBJ databases">
        <authorList>
            <person name="Chebbi M.A."/>
            <person name="Drezen J.M."/>
        </authorList>
    </citation>
    <scope>NUCLEOTIDE SEQUENCE</scope>
    <source>
        <tissue evidence="15">Whole body</tissue>
    </source>
</reference>
<feature type="domain" description="Hexokinase N-terminal" evidence="13">
    <location>
        <begin position="29"/>
        <end position="220"/>
    </location>
</feature>
<dbReference type="GO" id="GO:0005524">
    <property type="term" value="F:ATP binding"/>
    <property type="evidence" value="ECO:0007669"/>
    <property type="project" value="UniProtKB-UniRule"/>
</dbReference>
<dbReference type="PANTHER" id="PTHR19443:SF54">
    <property type="entry name" value="PHOSPHOTRANSFERASE"/>
    <property type="match status" value="1"/>
</dbReference>
<evidence type="ECO:0000313" key="16">
    <source>
        <dbReference type="Proteomes" id="UP000729913"/>
    </source>
</evidence>
<evidence type="ECO:0000256" key="12">
    <source>
        <dbReference type="RuleBase" id="RU362007"/>
    </source>
</evidence>
<keyword evidence="5 12" id="KW-0547">Nucleotide-binding</keyword>
<comment type="catalytic activity">
    <reaction evidence="10">
        <text>D-fructose + ATP = D-fructose 6-phosphate + ADP + H(+)</text>
        <dbReference type="Rhea" id="RHEA:16125"/>
        <dbReference type="ChEBI" id="CHEBI:15378"/>
        <dbReference type="ChEBI" id="CHEBI:30616"/>
        <dbReference type="ChEBI" id="CHEBI:37721"/>
        <dbReference type="ChEBI" id="CHEBI:61527"/>
        <dbReference type="ChEBI" id="CHEBI:456216"/>
        <dbReference type="EC" id="2.7.1.1"/>
    </reaction>
    <physiologicalReaction direction="left-to-right" evidence="10">
        <dbReference type="Rhea" id="RHEA:16126"/>
    </physiologicalReaction>
</comment>
<dbReference type="Pfam" id="PF00349">
    <property type="entry name" value="Hexokinase_1"/>
    <property type="match status" value="1"/>
</dbReference>
<dbReference type="GO" id="GO:0008865">
    <property type="term" value="F:fructokinase activity"/>
    <property type="evidence" value="ECO:0007669"/>
    <property type="project" value="TreeGrafter"/>
</dbReference>
<evidence type="ECO:0000256" key="8">
    <source>
        <dbReference type="ARBA" id="ARBA00023152"/>
    </source>
</evidence>
<evidence type="ECO:0000313" key="15">
    <source>
        <dbReference type="EMBL" id="KAG8036408.1"/>
    </source>
</evidence>
<evidence type="ECO:0000259" key="13">
    <source>
        <dbReference type="Pfam" id="PF00349"/>
    </source>
</evidence>
<sequence length="421" mass="46913">MMVPSERALHEAIQVSPLDLPDDVKRQKIENLLAQMRLSATTARKIQDIFRSEMNKGIHQQPSSLQMENTYIPELPDGTEEGLFLALDLGGTNFRVLLLELVNGVVVREDVKKYHIDAHLRTGSGMPLFEYLAECVSNFVISEGLQDVELPLGFTFSFPMIQHSLETGILVTWTKSFNCPDVVNKDAVQLLKDAIARRGDTRVKVLAVLNDTTGTLLQGATQDPNTAIGLILGTGSNACYLERADKVEHWEPERHGEREVIIDIEWGAFGDNDGLLFTRQVPESLLLVGSFLTDYISLIEQDTVNGSSVHTKEVLAKFNIIPDEEDLKIVQYVCELASNRAALLVSICVATLLDHMEREEVTIAVDGSLYKHHPRFESWMNQYITLLTPARKFKLIHAQDGSGKGAAIVAAIALRIKKRLE</sequence>
<dbReference type="GO" id="GO:0001678">
    <property type="term" value="P:intracellular glucose homeostasis"/>
    <property type="evidence" value="ECO:0007669"/>
    <property type="project" value="InterPro"/>
</dbReference>
<dbReference type="InterPro" id="IPR022673">
    <property type="entry name" value="Hexokinase_C"/>
</dbReference>
<comment type="caution">
    <text evidence="15">The sequence shown here is derived from an EMBL/GenBank/DDBJ whole genome shotgun (WGS) entry which is preliminary data.</text>
</comment>
<evidence type="ECO:0000256" key="10">
    <source>
        <dbReference type="ARBA" id="ARBA00047905"/>
    </source>
</evidence>
<dbReference type="GO" id="GO:0005536">
    <property type="term" value="F:D-glucose binding"/>
    <property type="evidence" value="ECO:0007669"/>
    <property type="project" value="InterPro"/>
</dbReference>
<dbReference type="PROSITE" id="PS51748">
    <property type="entry name" value="HEXOKINASE_2"/>
    <property type="match status" value="1"/>
</dbReference>
<feature type="domain" description="Hexokinase C-terminal" evidence="14">
    <location>
        <begin position="275"/>
        <end position="412"/>
    </location>
</feature>
<evidence type="ECO:0000259" key="14">
    <source>
        <dbReference type="Pfam" id="PF03727"/>
    </source>
</evidence>
<protein>
    <recommendedName>
        <fullName evidence="12">Phosphotransferase</fullName>
        <ecNumber evidence="12">2.7.1.-</ecNumber>
    </recommendedName>
</protein>
<dbReference type="FunFam" id="3.30.420.40:FF:000805">
    <property type="entry name" value="Hexokinase-2"/>
    <property type="match status" value="1"/>
</dbReference>
<dbReference type="Proteomes" id="UP000729913">
    <property type="component" value="Unassembled WGS sequence"/>
</dbReference>
<keyword evidence="16" id="KW-1185">Reference proteome</keyword>
<dbReference type="UniPathway" id="UPA00242"/>
<comment type="pathway">
    <text evidence="2">Carbohydrate metabolism; hexose metabolism.</text>
</comment>
<comment type="catalytic activity">
    <reaction evidence="11">
        <text>D-glucose + ATP = D-glucose 6-phosphate + ADP + H(+)</text>
        <dbReference type="Rhea" id="RHEA:17825"/>
        <dbReference type="ChEBI" id="CHEBI:4167"/>
        <dbReference type="ChEBI" id="CHEBI:15378"/>
        <dbReference type="ChEBI" id="CHEBI:30616"/>
        <dbReference type="ChEBI" id="CHEBI:61548"/>
        <dbReference type="ChEBI" id="CHEBI:456216"/>
        <dbReference type="EC" id="2.7.1.1"/>
    </reaction>
    <physiologicalReaction direction="left-to-right" evidence="11">
        <dbReference type="Rhea" id="RHEA:17826"/>
    </physiologicalReaction>
</comment>
<organism evidence="15 16">
    <name type="scientific">Cotesia typhae</name>
    <dbReference type="NCBI Taxonomy" id="2053667"/>
    <lineage>
        <taxon>Eukaryota</taxon>
        <taxon>Metazoa</taxon>
        <taxon>Ecdysozoa</taxon>
        <taxon>Arthropoda</taxon>
        <taxon>Hexapoda</taxon>
        <taxon>Insecta</taxon>
        <taxon>Pterygota</taxon>
        <taxon>Neoptera</taxon>
        <taxon>Endopterygota</taxon>
        <taxon>Hymenoptera</taxon>
        <taxon>Apocrita</taxon>
        <taxon>Ichneumonoidea</taxon>
        <taxon>Braconidae</taxon>
        <taxon>Microgastrinae</taxon>
        <taxon>Cotesia</taxon>
    </lineage>
</organism>